<keyword evidence="7" id="KW-0949">S-adenosyl-L-methionine</keyword>
<dbReference type="Proteomes" id="UP000192731">
    <property type="component" value="Unassembled WGS sequence"/>
</dbReference>
<dbReference type="PANTHER" id="PTHR11918:SF45">
    <property type="entry name" value="THREONYLCARBAMOYLADENOSINE TRNA METHYLTHIOTRANSFERASE"/>
    <property type="match status" value="1"/>
</dbReference>
<dbReference type="CDD" id="cd01335">
    <property type="entry name" value="Radical_SAM"/>
    <property type="match status" value="1"/>
</dbReference>
<dbReference type="InterPro" id="IPR005839">
    <property type="entry name" value="Methylthiotransferase"/>
</dbReference>
<dbReference type="GO" id="GO:0035598">
    <property type="term" value="F:tRNA (N(6)-L-threonylcarbamoyladenosine(37)-C(2))-methylthiotransferase activity"/>
    <property type="evidence" value="ECO:0007669"/>
    <property type="project" value="UniProtKB-EC"/>
</dbReference>
<evidence type="ECO:0000256" key="11">
    <source>
        <dbReference type="ARBA" id="ARBA00023014"/>
    </source>
</evidence>
<keyword evidence="11" id="KW-0411">Iron-sulfur</keyword>
<keyword evidence="20" id="KW-1185">Reference proteome</keyword>
<dbReference type="PROSITE" id="PS01278">
    <property type="entry name" value="MTTASE_RADICAL"/>
    <property type="match status" value="1"/>
</dbReference>
<dbReference type="SUPFAM" id="SSF102114">
    <property type="entry name" value="Radical SAM enzymes"/>
    <property type="match status" value="1"/>
</dbReference>
<feature type="domain" description="TRAM" evidence="16">
    <location>
        <begin position="376"/>
        <end position="434"/>
    </location>
</feature>
<accession>A0A1W1VBS7</accession>
<dbReference type="PROSITE" id="PS51449">
    <property type="entry name" value="MTTASE_N"/>
    <property type="match status" value="1"/>
</dbReference>
<dbReference type="EMBL" id="FWWT01000017">
    <property type="protein sequence ID" value="SMB90917.1"/>
    <property type="molecule type" value="Genomic_DNA"/>
</dbReference>
<dbReference type="InterPro" id="IPR034557">
    <property type="entry name" value="ThrcA_tRNA_MEthiotransferase"/>
</dbReference>
<evidence type="ECO:0000256" key="7">
    <source>
        <dbReference type="ARBA" id="ARBA00022691"/>
    </source>
</evidence>
<evidence type="ECO:0000256" key="1">
    <source>
        <dbReference type="ARBA" id="ARBA00001966"/>
    </source>
</evidence>
<dbReference type="InterPro" id="IPR006467">
    <property type="entry name" value="MiaB-like_bact"/>
</dbReference>
<gene>
    <name evidence="19" type="ORF">SAMN00017405_1383</name>
</gene>
<evidence type="ECO:0000259" key="18">
    <source>
        <dbReference type="PROSITE" id="PS51918"/>
    </source>
</evidence>
<evidence type="ECO:0000313" key="20">
    <source>
        <dbReference type="Proteomes" id="UP000192731"/>
    </source>
</evidence>
<evidence type="ECO:0000259" key="16">
    <source>
        <dbReference type="PROSITE" id="PS50926"/>
    </source>
</evidence>
<dbReference type="InterPro" id="IPR023404">
    <property type="entry name" value="rSAM_horseshoe"/>
</dbReference>
<feature type="domain" description="Radical SAM core" evidence="18">
    <location>
        <begin position="144"/>
        <end position="373"/>
    </location>
</feature>
<dbReference type="SFLD" id="SFLDS00029">
    <property type="entry name" value="Radical_SAM"/>
    <property type="match status" value="1"/>
</dbReference>
<evidence type="ECO:0000256" key="10">
    <source>
        <dbReference type="ARBA" id="ARBA00023004"/>
    </source>
</evidence>
<dbReference type="InterPro" id="IPR058240">
    <property type="entry name" value="rSAM_sf"/>
</dbReference>
<dbReference type="NCBIfam" id="TIGR00089">
    <property type="entry name" value="MiaB/RimO family radical SAM methylthiotransferase"/>
    <property type="match status" value="1"/>
</dbReference>
<dbReference type="SFLD" id="SFLDG01082">
    <property type="entry name" value="B12-binding_domain_containing"/>
    <property type="match status" value="1"/>
</dbReference>
<dbReference type="SMART" id="SM00729">
    <property type="entry name" value="Elp3"/>
    <property type="match status" value="1"/>
</dbReference>
<evidence type="ECO:0000256" key="3">
    <source>
        <dbReference type="ARBA" id="ARBA00013273"/>
    </source>
</evidence>
<dbReference type="FunFam" id="3.40.50.12160:FF:000004">
    <property type="entry name" value="Threonylcarbamoyladenosine tRNA methylthiotransferase MtaB"/>
    <property type="match status" value="1"/>
</dbReference>
<evidence type="ECO:0000256" key="5">
    <source>
        <dbReference type="ARBA" id="ARBA00022490"/>
    </source>
</evidence>
<dbReference type="InterPro" id="IPR013848">
    <property type="entry name" value="Methylthiotransferase_N"/>
</dbReference>
<dbReference type="Pfam" id="PF04055">
    <property type="entry name" value="Radical_SAM"/>
    <property type="match status" value="1"/>
</dbReference>
<keyword evidence="6 19" id="KW-0808">Transferase</keyword>
<dbReference type="GO" id="GO:0051539">
    <property type="term" value="F:4 iron, 4 sulfur cluster binding"/>
    <property type="evidence" value="ECO:0007669"/>
    <property type="project" value="UniProtKB-KW"/>
</dbReference>
<evidence type="ECO:0000256" key="14">
    <source>
        <dbReference type="ARBA" id="ARBA00061574"/>
    </source>
</evidence>
<evidence type="ECO:0000256" key="12">
    <source>
        <dbReference type="ARBA" id="ARBA00031213"/>
    </source>
</evidence>
<evidence type="ECO:0000259" key="17">
    <source>
        <dbReference type="PROSITE" id="PS51449"/>
    </source>
</evidence>
<keyword evidence="4" id="KW-0004">4Fe-4S</keyword>
<dbReference type="InterPro" id="IPR006638">
    <property type="entry name" value="Elp3/MiaA/NifB-like_rSAM"/>
</dbReference>
<dbReference type="PROSITE" id="PS50926">
    <property type="entry name" value="TRAM"/>
    <property type="match status" value="1"/>
</dbReference>
<evidence type="ECO:0000256" key="13">
    <source>
        <dbReference type="ARBA" id="ARBA00051661"/>
    </source>
</evidence>
<dbReference type="InterPro" id="IPR002792">
    <property type="entry name" value="TRAM_dom"/>
</dbReference>
<dbReference type="Pfam" id="PF01938">
    <property type="entry name" value="TRAM"/>
    <property type="match status" value="1"/>
</dbReference>
<reference evidence="19 20" key="1">
    <citation type="submission" date="2017-04" db="EMBL/GenBank/DDBJ databases">
        <authorList>
            <person name="Afonso C.L."/>
            <person name="Miller P.J."/>
            <person name="Scott M.A."/>
            <person name="Spackman E."/>
            <person name="Goraichik I."/>
            <person name="Dimitrov K.M."/>
            <person name="Suarez D.L."/>
            <person name="Swayne D.E."/>
        </authorList>
    </citation>
    <scope>NUCLEOTIDE SEQUENCE [LARGE SCALE GENOMIC DNA]</scope>
    <source>
        <strain evidence="19 20">DSM 11270</strain>
    </source>
</reference>
<comment type="function">
    <text evidence="2">Catalyzes the methylthiolation of N6-threonylcarbamoyladenosine (t(6)A), leading to the formation of 2-methylthio-N6-threonylcarbamoyladenosine (ms(2)t(6)A) at position 37 in tRNAs that read codons beginning with adenine.</text>
</comment>
<comment type="similarity">
    <text evidence="14">Belongs to the methylthiotransferase family. MtaB subfamily.</text>
</comment>
<dbReference type="InterPro" id="IPR020612">
    <property type="entry name" value="Methylthiotransferase_CS"/>
</dbReference>
<dbReference type="GO" id="GO:0046872">
    <property type="term" value="F:metal ion binding"/>
    <property type="evidence" value="ECO:0007669"/>
    <property type="project" value="UniProtKB-KW"/>
</dbReference>
<comment type="catalytic activity">
    <reaction evidence="13">
        <text>N(6)-L-threonylcarbamoyladenosine(37) in tRNA + (sulfur carrier)-SH + AH2 + 2 S-adenosyl-L-methionine = 2-methylsulfanyl-N(6)-L-threonylcarbamoyladenosine(37) in tRNA + (sulfur carrier)-H + 5'-deoxyadenosine + L-methionine + A + S-adenosyl-L-homocysteine + 2 H(+)</text>
        <dbReference type="Rhea" id="RHEA:37075"/>
        <dbReference type="Rhea" id="RHEA-COMP:10163"/>
        <dbReference type="Rhea" id="RHEA-COMP:11092"/>
        <dbReference type="Rhea" id="RHEA-COMP:14737"/>
        <dbReference type="Rhea" id="RHEA-COMP:14739"/>
        <dbReference type="ChEBI" id="CHEBI:13193"/>
        <dbReference type="ChEBI" id="CHEBI:15378"/>
        <dbReference type="ChEBI" id="CHEBI:17319"/>
        <dbReference type="ChEBI" id="CHEBI:17499"/>
        <dbReference type="ChEBI" id="CHEBI:29917"/>
        <dbReference type="ChEBI" id="CHEBI:57844"/>
        <dbReference type="ChEBI" id="CHEBI:57856"/>
        <dbReference type="ChEBI" id="CHEBI:59789"/>
        <dbReference type="ChEBI" id="CHEBI:64428"/>
        <dbReference type="ChEBI" id="CHEBI:74418"/>
        <dbReference type="ChEBI" id="CHEBI:74420"/>
        <dbReference type="EC" id="2.8.4.5"/>
    </reaction>
</comment>
<dbReference type="OrthoDB" id="9805215at2"/>
<dbReference type="AlphaFoldDB" id="A0A1W1VBS7"/>
<evidence type="ECO:0000256" key="9">
    <source>
        <dbReference type="ARBA" id="ARBA00022723"/>
    </source>
</evidence>
<evidence type="ECO:0000256" key="2">
    <source>
        <dbReference type="ARBA" id="ARBA00002399"/>
    </source>
</evidence>
<dbReference type="PROSITE" id="PS51918">
    <property type="entry name" value="RADICAL_SAM"/>
    <property type="match status" value="1"/>
</dbReference>
<protein>
    <recommendedName>
        <fullName evidence="15">Threonylcarbamoyladenosine tRNA methylthiotransferase MtaB</fullName>
        <ecNumber evidence="3">2.8.4.5</ecNumber>
    </recommendedName>
    <alternativeName>
        <fullName evidence="12">tRNA-t(6)A37 methylthiotransferase</fullName>
    </alternativeName>
</protein>
<evidence type="ECO:0000256" key="15">
    <source>
        <dbReference type="ARBA" id="ARBA00069898"/>
    </source>
</evidence>
<keyword evidence="5" id="KW-0963">Cytoplasm</keyword>
<dbReference type="NCBIfam" id="TIGR01579">
    <property type="entry name" value="MiaB-like-C"/>
    <property type="match status" value="1"/>
</dbReference>
<dbReference type="EC" id="2.8.4.5" evidence="3"/>
<dbReference type="Gene3D" id="3.80.30.20">
    <property type="entry name" value="tm_1862 like domain"/>
    <property type="match status" value="1"/>
</dbReference>
<evidence type="ECO:0000256" key="6">
    <source>
        <dbReference type="ARBA" id="ARBA00022679"/>
    </source>
</evidence>
<dbReference type="InterPro" id="IPR038135">
    <property type="entry name" value="Methylthiotransferase_N_sf"/>
</dbReference>
<evidence type="ECO:0000256" key="4">
    <source>
        <dbReference type="ARBA" id="ARBA00022485"/>
    </source>
</evidence>
<evidence type="ECO:0000313" key="19">
    <source>
        <dbReference type="EMBL" id="SMB90917.1"/>
    </source>
</evidence>
<dbReference type="STRING" id="656914.SAMN00017405_1383"/>
<dbReference type="PANTHER" id="PTHR11918">
    <property type="entry name" value="RADICAL SAM PROTEINS"/>
    <property type="match status" value="1"/>
</dbReference>
<dbReference type="InterPro" id="IPR007197">
    <property type="entry name" value="rSAM"/>
</dbReference>
<dbReference type="FunFam" id="3.80.30.20:FF:000001">
    <property type="entry name" value="tRNA-2-methylthio-N(6)-dimethylallyladenosine synthase 2"/>
    <property type="match status" value="1"/>
</dbReference>
<sequence length="434" mass="49147">MSNENKKRVALYTLGCKVNQDETEAIEGLFKDRNYEIVSFENRADVYIINTCTVTHLADRKSRQFIRRAINTNPNALIVVTGCYAQTSADELEKIPGVDLIIGTSGREKIVDVIEEHQKVNMATTFVSDIRKAKDFEELPVDRLIHKTRAYLKVQEGCEQFCTYCIIPYSRGPFRSRSLDNCINEAGRLVDAGFKEIVLTGIHLGAYGIYDEKLSLFDLCKNLLDKTDIKRLRLSSIEPTEINDEIIELMKNDSRFCRHLHIPLQSGDNKILKLMNRPYDAEQFQQLVTKVKQEVPGASITTDFIVGFPGEDDESFANSVELIEKVGFSDIHVFKYSPRKGTPASKYPDQVEASIKEKRSKIISDLATRGFVNFASQFINQTVEVLVEQDVKGICEGHTDNYLPVKFKGKIDKGQIVKVKIKNLEKGFLSGELI</sequence>
<organism evidence="19 20">
    <name type="scientific">Desulfonispora thiosulfatigenes DSM 11270</name>
    <dbReference type="NCBI Taxonomy" id="656914"/>
    <lineage>
        <taxon>Bacteria</taxon>
        <taxon>Bacillati</taxon>
        <taxon>Bacillota</taxon>
        <taxon>Clostridia</taxon>
        <taxon>Eubacteriales</taxon>
        <taxon>Peptococcaceae</taxon>
        <taxon>Desulfonispora</taxon>
    </lineage>
</organism>
<dbReference type="Gene3D" id="3.40.50.12160">
    <property type="entry name" value="Methylthiotransferase, N-terminal domain"/>
    <property type="match status" value="1"/>
</dbReference>
<dbReference type="SFLD" id="SFLDG01061">
    <property type="entry name" value="methylthiotransferase"/>
    <property type="match status" value="1"/>
</dbReference>
<keyword evidence="8" id="KW-0819">tRNA processing</keyword>
<dbReference type="SFLD" id="SFLDF00295">
    <property type="entry name" value="threonylcarbamoyladenosine_tRN"/>
    <property type="match status" value="1"/>
</dbReference>
<keyword evidence="10" id="KW-0408">Iron</keyword>
<proteinExistence type="inferred from homology"/>
<comment type="cofactor">
    <cofactor evidence="1">
        <name>[4Fe-4S] cluster</name>
        <dbReference type="ChEBI" id="CHEBI:49883"/>
    </cofactor>
</comment>
<dbReference type="Pfam" id="PF00919">
    <property type="entry name" value="UPF0004"/>
    <property type="match status" value="1"/>
</dbReference>
<name>A0A1W1VBS7_DESTI</name>
<keyword evidence="9" id="KW-0479">Metal-binding</keyword>
<dbReference type="RefSeq" id="WP_084053167.1">
    <property type="nucleotide sequence ID" value="NZ_FWWT01000017.1"/>
</dbReference>
<evidence type="ECO:0000256" key="8">
    <source>
        <dbReference type="ARBA" id="ARBA00022694"/>
    </source>
</evidence>
<feature type="domain" description="MTTase N-terminal" evidence="17">
    <location>
        <begin position="7"/>
        <end position="119"/>
    </location>
</feature>